<keyword evidence="2" id="KW-1185">Reference proteome</keyword>
<evidence type="ECO:0000313" key="2">
    <source>
        <dbReference type="Proteomes" id="UP000276133"/>
    </source>
</evidence>
<name>A0A3M7QC70_BRAPC</name>
<organism evidence="1 2">
    <name type="scientific">Brachionus plicatilis</name>
    <name type="common">Marine rotifer</name>
    <name type="synonym">Brachionus muelleri</name>
    <dbReference type="NCBI Taxonomy" id="10195"/>
    <lineage>
        <taxon>Eukaryota</taxon>
        <taxon>Metazoa</taxon>
        <taxon>Spiralia</taxon>
        <taxon>Gnathifera</taxon>
        <taxon>Rotifera</taxon>
        <taxon>Eurotatoria</taxon>
        <taxon>Monogononta</taxon>
        <taxon>Pseudotrocha</taxon>
        <taxon>Ploima</taxon>
        <taxon>Brachionidae</taxon>
        <taxon>Brachionus</taxon>
    </lineage>
</organism>
<protein>
    <submittedName>
        <fullName evidence="1">Uncharacterized protein</fullName>
    </submittedName>
</protein>
<dbReference type="AlphaFoldDB" id="A0A3M7QC70"/>
<gene>
    <name evidence="1" type="ORF">BpHYR1_041963</name>
</gene>
<comment type="caution">
    <text evidence="1">The sequence shown here is derived from an EMBL/GenBank/DDBJ whole genome shotgun (WGS) entry which is preliminary data.</text>
</comment>
<dbReference type="Proteomes" id="UP000276133">
    <property type="component" value="Unassembled WGS sequence"/>
</dbReference>
<sequence length="120" mass="12896">MTPILSWSRGILFENSCLAKGPTVSAFSNKGIIPSNGVVFKAGLSENMPLKEPGYKTDPEVSVPREITDKPEDTAAPEPKLLGPQLRSESKGFIHSPTISLILLPNASSPRFVLNKIIAP</sequence>
<proteinExistence type="predicted"/>
<evidence type="ECO:0000313" key="1">
    <source>
        <dbReference type="EMBL" id="RNA08990.1"/>
    </source>
</evidence>
<reference evidence="1 2" key="1">
    <citation type="journal article" date="2018" name="Sci. Rep.">
        <title>Genomic signatures of local adaptation to the degree of environmental predictability in rotifers.</title>
        <authorList>
            <person name="Franch-Gras L."/>
            <person name="Hahn C."/>
            <person name="Garcia-Roger E.M."/>
            <person name="Carmona M.J."/>
            <person name="Serra M."/>
            <person name="Gomez A."/>
        </authorList>
    </citation>
    <scope>NUCLEOTIDE SEQUENCE [LARGE SCALE GENOMIC DNA]</scope>
    <source>
        <strain evidence="1">HYR1</strain>
    </source>
</reference>
<accession>A0A3M7QC70</accession>
<dbReference type="EMBL" id="REGN01006574">
    <property type="protein sequence ID" value="RNA08990.1"/>
    <property type="molecule type" value="Genomic_DNA"/>
</dbReference>